<keyword evidence="4" id="KW-0808">Transferase</keyword>
<dbReference type="RefSeq" id="WP_242753539.1">
    <property type="nucleotide sequence ID" value="NZ_CP093846.1"/>
</dbReference>
<keyword evidence="5" id="KW-1185">Reference proteome</keyword>
<dbReference type="PROSITE" id="PS50011">
    <property type="entry name" value="PROTEIN_KINASE_DOM"/>
    <property type="match status" value="1"/>
</dbReference>
<dbReference type="EMBL" id="CP093846">
    <property type="protein sequence ID" value="UNS98538.1"/>
    <property type="molecule type" value="Genomic_DNA"/>
</dbReference>
<dbReference type="InterPro" id="IPR011009">
    <property type="entry name" value="Kinase-like_dom_sf"/>
</dbReference>
<dbReference type="Proteomes" id="UP001202244">
    <property type="component" value="Chromosome"/>
</dbReference>
<feature type="domain" description="Protein kinase" evidence="3">
    <location>
        <begin position="14"/>
        <end position="348"/>
    </location>
</feature>
<feature type="region of interest" description="Disordered" evidence="1">
    <location>
        <begin position="32"/>
        <end position="103"/>
    </location>
</feature>
<dbReference type="Gene3D" id="1.10.510.10">
    <property type="entry name" value="Transferase(Phosphotransferase) domain 1"/>
    <property type="match status" value="1"/>
</dbReference>
<evidence type="ECO:0000313" key="5">
    <source>
        <dbReference type="Proteomes" id="UP001202244"/>
    </source>
</evidence>
<sequence>MTLRLPIGYRVGAWEVRESIASGAFGSVYEGRRVSGQKEPRDDVRERRHGGDGEPQRDVHEETQSNTREKRHDRALKKPYTRARGEARGQVEGARGGEPSRAALKFLPTGTRTPRQLDHLRDLTEREVALLRAVQRPRLIRMHEVLTVDDPERPDIDGACVLVLERAHTSVERMLAHGGLIQAALLAQVCEGLVQLHSAGWVHGDLKPANVLLMRDSTVRLCDFNLAAELEGTHAYSPAFSTPDYTPPELLWSDIGERGQRIRPSTDVWAFGVLAHLVLTGDFPFPGSTSSARRDAVLRYARGGEGLRLSDELPDAWRGIVTDCLAPTHEERARHDARSLLPRTEEAAGTARATRRGSRRRRFGLYLAAGLTGLGLVAGTAAVTATLVDDGSGTHSAAEPTGYDRCERGYVCFFTEPAGQGDMCSWFGFDEDWRTGTIRCPWSARQAPRSVFNNGTQGKYTAVAYFHSDDHHGRKGCISRLARTDLPAGLPEIRSHSWVKRC</sequence>
<dbReference type="PANTHER" id="PTHR24359:SF1">
    <property type="entry name" value="INHIBITOR OF NUCLEAR FACTOR KAPPA-B KINASE EPSILON SUBUNIT HOMOLOG 1-RELATED"/>
    <property type="match status" value="1"/>
</dbReference>
<dbReference type="Pfam" id="PF00069">
    <property type="entry name" value="Pkinase"/>
    <property type="match status" value="1"/>
</dbReference>
<keyword evidence="2" id="KW-1133">Transmembrane helix</keyword>
<feature type="compositionally biased region" description="Basic and acidic residues" evidence="1">
    <location>
        <begin position="32"/>
        <end position="72"/>
    </location>
</feature>
<evidence type="ECO:0000256" key="1">
    <source>
        <dbReference type="SAM" id="MobiDB-lite"/>
    </source>
</evidence>
<dbReference type="InterPro" id="IPR000719">
    <property type="entry name" value="Prot_kinase_dom"/>
</dbReference>
<protein>
    <submittedName>
        <fullName evidence="4">Protein kinase</fullName>
    </submittedName>
</protein>
<evidence type="ECO:0000259" key="3">
    <source>
        <dbReference type="PROSITE" id="PS50011"/>
    </source>
</evidence>
<dbReference type="PANTHER" id="PTHR24359">
    <property type="entry name" value="SERINE/THREONINE-PROTEIN KINASE SBK1"/>
    <property type="match status" value="1"/>
</dbReference>
<evidence type="ECO:0000313" key="4">
    <source>
        <dbReference type="EMBL" id="UNS98538.1"/>
    </source>
</evidence>
<keyword evidence="2" id="KW-0812">Transmembrane</keyword>
<reference evidence="4 5" key="1">
    <citation type="journal article" date="2023" name="Microbiol. Spectr.">
        <title>Synergy between Genome Mining, Metabolomics, and Bioinformatics Uncovers Antibacterial Chlorinated Carbazole Alkaloids and Their Biosynthetic Gene Cluster from Streptomyces tubbatahanensis sp. nov., a Novel Actinomycete Isolated from Sulu Sea, Philippines.</title>
        <authorList>
            <person name="Tenebro C.P."/>
            <person name="Trono D.J.V.L."/>
            <person name="Balida L.A.P."/>
            <person name="Bayog L.K.A."/>
            <person name="Bruna J.R."/>
            <person name="Sabido E.M."/>
            <person name="Caspe D.P.C."/>
            <person name="de Los Santos E.L.C."/>
            <person name="Saludes J.P."/>
            <person name="Dalisay D.S."/>
        </authorList>
    </citation>
    <scope>NUCLEOTIDE SEQUENCE [LARGE SCALE GENOMIC DNA]</scope>
    <source>
        <strain evidence="4 5">DSD3025</strain>
    </source>
</reference>
<dbReference type="GO" id="GO:0016301">
    <property type="term" value="F:kinase activity"/>
    <property type="evidence" value="ECO:0007669"/>
    <property type="project" value="UniProtKB-KW"/>
</dbReference>
<keyword evidence="2" id="KW-0472">Membrane</keyword>
<accession>A0ABY3XW14</accession>
<evidence type="ECO:0000256" key="2">
    <source>
        <dbReference type="SAM" id="Phobius"/>
    </source>
</evidence>
<gene>
    <name evidence="4" type="ORF">MMF93_20320</name>
</gene>
<dbReference type="SUPFAM" id="SSF56112">
    <property type="entry name" value="Protein kinase-like (PK-like)"/>
    <property type="match status" value="1"/>
</dbReference>
<organism evidence="4 5">
    <name type="scientific">Streptomyces tubbatahanensis</name>
    <dbReference type="NCBI Taxonomy" id="2923272"/>
    <lineage>
        <taxon>Bacteria</taxon>
        <taxon>Bacillati</taxon>
        <taxon>Actinomycetota</taxon>
        <taxon>Actinomycetes</taxon>
        <taxon>Kitasatosporales</taxon>
        <taxon>Streptomycetaceae</taxon>
        <taxon>Streptomyces</taxon>
    </lineage>
</organism>
<feature type="transmembrane region" description="Helical" evidence="2">
    <location>
        <begin position="365"/>
        <end position="388"/>
    </location>
</feature>
<proteinExistence type="predicted"/>
<dbReference type="SMART" id="SM00220">
    <property type="entry name" value="S_TKc"/>
    <property type="match status" value="1"/>
</dbReference>
<keyword evidence="4" id="KW-0418">Kinase</keyword>
<dbReference type="Pfam" id="PF03995">
    <property type="entry name" value="Inhibitor_I36"/>
    <property type="match status" value="1"/>
</dbReference>
<name>A0ABY3XW14_9ACTN</name>